<gene>
    <name evidence="1" type="ORF">S03H2_70995</name>
</gene>
<feature type="non-terminal residue" evidence="1">
    <location>
        <position position="1"/>
    </location>
</feature>
<evidence type="ECO:0000313" key="1">
    <source>
        <dbReference type="EMBL" id="GAH98624.1"/>
    </source>
</evidence>
<protein>
    <submittedName>
        <fullName evidence="1">Uncharacterized protein</fullName>
    </submittedName>
</protein>
<organism evidence="1">
    <name type="scientific">marine sediment metagenome</name>
    <dbReference type="NCBI Taxonomy" id="412755"/>
    <lineage>
        <taxon>unclassified sequences</taxon>
        <taxon>metagenomes</taxon>
        <taxon>ecological metagenomes</taxon>
    </lineage>
</organism>
<reference evidence="1" key="1">
    <citation type="journal article" date="2014" name="Front. Microbiol.">
        <title>High frequency of phylogenetically diverse reductive dehalogenase-homologous genes in deep subseafloor sedimentary metagenomes.</title>
        <authorList>
            <person name="Kawai M."/>
            <person name="Futagami T."/>
            <person name="Toyoda A."/>
            <person name="Takaki Y."/>
            <person name="Nishi S."/>
            <person name="Hori S."/>
            <person name="Arai W."/>
            <person name="Tsubouchi T."/>
            <person name="Morono Y."/>
            <person name="Uchiyama I."/>
            <person name="Ito T."/>
            <person name="Fujiyama A."/>
            <person name="Inagaki F."/>
            <person name="Takami H."/>
        </authorList>
    </citation>
    <scope>NUCLEOTIDE SEQUENCE</scope>
    <source>
        <strain evidence="1">Expedition CK06-06</strain>
    </source>
</reference>
<comment type="caution">
    <text evidence="1">The sequence shown here is derived from an EMBL/GenBank/DDBJ whole genome shotgun (WGS) entry which is preliminary data.</text>
</comment>
<dbReference type="AlphaFoldDB" id="X1L880"/>
<accession>X1L880</accession>
<proteinExistence type="predicted"/>
<dbReference type="EMBL" id="BARU01047356">
    <property type="protein sequence ID" value="GAH98624.1"/>
    <property type="molecule type" value="Genomic_DNA"/>
</dbReference>
<name>X1L880_9ZZZZ</name>
<sequence length="33" mass="3918">ERVYQIVCSHRNGRLALYILAESSLNFCYNKKK</sequence>